<proteinExistence type="predicted"/>
<evidence type="ECO:0000256" key="4">
    <source>
        <dbReference type="ARBA" id="ARBA00022692"/>
    </source>
</evidence>
<organism evidence="9 10">
    <name type="scientific">Alkaliphilus peptidifermentans DSM 18978</name>
    <dbReference type="NCBI Taxonomy" id="1120976"/>
    <lineage>
        <taxon>Bacteria</taxon>
        <taxon>Bacillati</taxon>
        <taxon>Bacillota</taxon>
        <taxon>Clostridia</taxon>
        <taxon>Peptostreptococcales</taxon>
        <taxon>Natronincolaceae</taxon>
        <taxon>Alkaliphilus</taxon>
    </lineage>
</organism>
<dbReference type="AlphaFoldDB" id="A0A1G5HX33"/>
<keyword evidence="10" id="KW-1185">Reference proteome</keyword>
<protein>
    <submittedName>
        <fullName evidence="9">Sugar phosphate permease</fullName>
    </submittedName>
</protein>
<dbReference type="InterPro" id="IPR036259">
    <property type="entry name" value="MFS_trans_sf"/>
</dbReference>
<accession>A0A1G5HX33</accession>
<evidence type="ECO:0000313" key="9">
    <source>
        <dbReference type="EMBL" id="SCY67618.1"/>
    </source>
</evidence>
<dbReference type="GO" id="GO:0005886">
    <property type="term" value="C:plasma membrane"/>
    <property type="evidence" value="ECO:0007669"/>
    <property type="project" value="UniProtKB-SubCell"/>
</dbReference>
<evidence type="ECO:0000256" key="3">
    <source>
        <dbReference type="ARBA" id="ARBA00022475"/>
    </source>
</evidence>
<feature type="domain" description="Major facilitator superfamily (MFS) profile" evidence="8">
    <location>
        <begin position="12"/>
        <end position="390"/>
    </location>
</feature>
<evidence type="ECO:0000259" key="8">
    <source>
        <dbReference type="PROSITE" id="PS50850"/>
    </source>
</evidence>
<evidence type="ECO:0000256" key="6">
    <source>
        <dbReference type="ARBA" id="ARBA00023136"/>
    </source>
</evidence>
<dbReference type="Proteomes" id="UP000198636">
    <property type="component" value="Unassembled WGS sequence"/>
</dbReference>
<dbReference type="PANTHER" id="PTHR23517:SF2">
    <property type="entry name" value="MULTIDRUG RESISTANCE PROTEIN MDTH"/>
    <property type="match status" value="1"/>
</dbReference>
<dbReference type="SUPFAM" id="SSF103473">
    <property type="entry name" value="MFS general substrate transporter"/>
    <property type="match status" value="1"/>
</dbReference>
<gene>
    <name evidence="9" type="ORF">SAMN03080606_02151</name>
</gene>
<feature type="transmembrane region" description="Helical" evidence="7">
    <location>
        <begin position="242"/>
        <end position="262"/>
    </location>
</feature>
<sequence length="392" mass="42369">MYGIPNMKFKKEIWLFLASIFVVHIAAYLIVPIFPILLKTQKGLSTTEIGLVIGAGSFFIQLGSIIAGILSDSIGSKYTMIISNTCQAIGLLGMGLSNSFLTLILFSILNGIGTGIYIPSAKAAISYIAAEKNRTIAFSLRSVASHIGISLAGLLVLFSATNQNFYYGSAVYLTLLVVSWFILPNDCGNQPCPTIPLKSYMEIFKNKSFVYFSFVSALVWSLHTQLAFLLPLRAEVVLANTRVIGIIWTTASIAVIVLQPIISRRFLERQNEKLSIIIGAALIGVGIALLGWTNSFPLFLACGLIFIVGEMFMMPTLDGLTSIMANPKMLGAYFAVANFSAGIGGAAGTFASGRIIDVYGITESPIPWIIYGCFALAVIFMVRFLVVSTQDI</sequence>
<dbReference type="GO" id="GO:0022857">
    <property type="term" value="F:transmembrane transporter activity"/>
    <property type="evidence" value="ECO:0007669"/>
    <property type="project" value="InterPro"/>
</dbReference>
<dbReference type="PROSITE" id="PS50850">
    <property type="entry name" value="MFS"/>
    <property type="match status" value="1"/>
</dbReference>
<dbReference type="EMBL" id="FMUS01000012">
    <property type="protein sequence ID" value="SCY67618.1"/>
    <property type="molecule type" value="Genomic_DNA"/>
</dbReference>
<evidence type="ECO:0000313" key="10">
    <source>
        <dbReference type="Proteomes" id="UP000198636"/>
    </source>
</evidence>
<feature type="transmembrane region" description="Helical" evidence="7">
    <location>
        <begin position="368"/>
        <end position="386"/>
    </location>
</feature>
<comment type="subcellular location">
    <subcellularLocation>
        <location evidence="1">Cell membrane</location>
        <topology evidence="1">Multi-pass membrane protein</topology>
    </subcellularLocation>
</comment>
<reference evidence="9 10" key="1">
    <citation type="submission" date="2016-10" db="EMBL/GenBank/DDBJ databases">
        <authorList>
            <person name="de Groot N.N."/>
        </authorList>
    </citation>
    <scope>NUCLEOTIDE SEQUENCE [LARGE SCALE GENOMIC DNA]</scope>
    <source>
        <strain evidence="9 10">DSM 18978</strain>
    </source>
</reference>
<dbReference type="Pfam" id="PF07690">
    <property type="entry name" value="MFS_1"/>
    <property type="match status" value="1"/>
</dbReference>
<dbReference type="STRING" id="1120976.SAMN03080606_02151"/>
<feature type="transmembrane region" description="Helical" evidence="7">
    <location>
        <begin position="138"/>
        <end position="159"/>
    </location>
</feature>
<dbReference type="OrthoDB" id="8952229at2"/>
<keyword evidence="2" id="KW-0813">Transport</keyword>
<evidence type="ECO:0000256" key="2">
    <source>
        <dbReference type="ARBA" id="ARBA00022448"/>
    </source>
</evidence>
<feature type="transmembrane region" description="Helical" evidence="7">
    <location>
        <begin position="274"/>
        <end position="292"/>
    </location>
</feature>
<evidence type="ECO:0000256" key="7">
    <source>
        <dbReference type="SAM" id="Phobius"/>
    </source>
</evidence>
<dbReference type="PANTHER" id="PTHR23517">
    <property type="entry name" value="RESISTANCE PROTEIN MDTM, PUTATIVE-RELATED-RELATED"/>
    <property type="match status" value="1"/>
</dbReference>
<feature type="transmembrane region" description="Helical" evidence="7">
    <location>
        <begin position="165"/>
        <end position="183"/>
    </location>
</feature>
<dbReference type="Gene3D" id="1.20.1250.20">
    <property type="entry name" value="MFS general substrate transporter like domains"/>
    <property type="match status" value="1"/>
</dbReference>
<keyword evidence="5 7" id="KW-1133">Transmembrane helix</keyword>
<keyword evidence="6 7" id="KW-0472">Membrane</keyword>
<feature type="transmembrane region" description="Helical" evidence="7">
    <location>
        <begin position="209"/>
        <end position="230"/>
    </location>
</feature>
<dbReference type="InterPro" id="IPR020846">
    <property type="entry name" value="MFS_dom"/>
</dbReference>
<feature type="transmembrane region" description="Helical" evidence="7">
    <location>
        <begin position="49"/>
        <end position="70"/>
    </location>
</feature>
<feature type="transmembrane region" description="Helical" evidence="7">
    <location>
        <begin position="332"/>
        <end position="356"/>
    </location>
</feature>
<feature type="transmembrane region" description="Helical" evidence="7">
    <location>
        <begin position="100"/>
        <end position="118"/>
    </location>
</feature>
<dbReference type="InterPro" id="IPR011701">
    <property type="entry name" value="MFS"/>
</dbReference>
<keyword evidence="4 7" id="KW-0812">Transmembrane</keyword>
<evidence type="ECO:0000256" key="1">
    <source>
        <dbReference type="ARBA" id="ARBA00004651"/>
    </source>
</evidence>
<feature type="transmembrane region" description="Helical" evidence="7">
    <location>
        <begin position="13"/>
        <end position="37"/>
    </location>
</feature>
<dbReference type="InterPro" id="IPR050171">
    <property type="entry name" value="MFS_Transporters"/>
</dbReference>
<name>A0A1G5HX33_9FIRM</name>
<keyword evidence="3" id="KW-1003">Cell membrane</keyword>
<evidence type="ECO:0000256" key="5">
    <source>
        <dbReference type="ARBA" id="ARBA00022989"/>
    </source>
</evidence>